<proteinExistence type="predicted"/>
<reference evidence="1" key="1">
    <citation type="submission" date="2013-07" db="EMBL/GenBank/DDBJ databases">
        <title>The genome of an arbuscular mycorrhizal fungus provides insights into the evolution of the oldest plant symbiosis.</title>
        <authorList>
            <consortium name="DOE Joint Genome Institute"/>
            <person name="Tisserant E."/>
            <person name="Malbreil M."/>
            <person name="Kuo A."/>
            <person name="Kohler A."/>
            <person name="Symeonidi A."/>
            <person name="Balestrini R."/>
            <person name="Charron P."/>
            <person name="Duensing N."/>
            <person name="Frei-dit-Frey N."/>
            <person name="Gianinazzi-Pearson V."/>
            <person name="Gilbert B."/>
            <person name="Handa Y."/>
            <person name="Hijri M."/>
            <person name="Kaul R."/>
            <person name="Kawaguchi M."/>
            <person name="Krajinski F."/>
            <person name="Lammers P."/>
            <person name="Lapierre D."/>
            <person name="Masclaux F.G."/>
            <person name="Murat C."/>
            <person name="Morin E."/>
            <person name="Ndikumana S."/>
            <person name="Pagni M."/>
            <person name="Petitpierre D."/>
            <person name="Requena N."/>
            <person name="Rosikiewicz P."/>
            <person name="Riley R."/>
            <person name="Saito K."/>
            <person name="San Clemente H."/>
            <person name="Shapiro H."/>
            <person name="van Tuinen D."/>
            <person name="Becard G."/>
            <person name="Bonfante P."/>
            <person name="Paszkowski U."/>
            <person name="Shachar-Hill Y."/>
            <person name="Young J.P."/>
            <person name="Sanders I.R."/>
            <person name="Henrissat B."/>
            <person name="Rensing S.A."/>
            <person name="Grigoriev I.V."/>
            <person name="Corradi N."/>
            <person name="Roux C."/>
            <person name="Martin F."/>
        </authorList>
    </citation>
    <scope>NUCLEOTIDE SEQUENCE</scope>
    <source>
        <strain evidence="1">DAOM 197198</strain>
    </source>
</reference>
<protein>
    <submittedName>
        <fullName evidence="1">Uncharacterized protein</fullName>
    </submittedName>
</protein>
<organism evidence="1">
    <name type="scientific">Rhizophagus irregularis (strain DAOM 181602 / DAOM 197198 / MUCL 43194)</name>
    <name type="common">Arbuscular mycorrhizal fungus</name>
    <name type="synonym">Glomus intraradices</name>
    <dbReference type="NCBI Taxonomy" id="747089"/>
    <lineage>
        <taxon>Eukaryota</taxon>
        <taxon>Fungi</taxon>
        <taxon>Fungi incertae sedis</taxon>
        <taxon>Mucoromycota</taxon>
        <taxon>Glomeromycotina</taxon>
        <taxon>Glomeromycetes</taxon>
        <taxon>Glomerales</taxon>
        <taxon>Glomeraceae</taxon>
        <taxon>Rhizophagus</taxon>
    </lineage>
</organism>
<gene>
    <name evidence="1" type="ORF">GLOINDRAFT_19398</name>
</gene>
<accession>U9UM39</accession>
<name>U9UM39_RHIID</name>
<evidence type="ECO:0000313" key="1">
    <source>
        <dbReference type="EMBL" id="ESA19613.1"/>
    </source>
</evidence>
<dbReference type="AlphaFoldDB" id="U9UM39"/>
<dbReference type="HOGENOM" id="CLU_3033499_0_0_1"/>
<dbReference type="EMBL" id="KI278094">
    <property type="protein sequence ID" value="ESA19613.1"/>
    <property type="molecule type" value="Genomic_DNA"/>
</dbReference>
<sequence length="55" mass="6515">MEESELNLEEKKIFSDKELIKQLEIKNSQKLELIKSQVKLKRKVDLISKKITSKN</sequence>